<dbReference type="EMBL" id="JAGIZQ010000005">
    <property type="protein sequence ID" value="KAH6627547.1"/>
    <property type="molecule type" value="Genomic_DNA"/>
</dbReference>
<comment type="caution">
    <text evidence="1">The sequence shown here is derived from an EMBL/GenBank/DDBJ whole genome shotgun (WGS) entry which is preliminary data.</text>
</comment>
<evidence type="ECO:0000313" key="2">
    <source>
        <dbReference type="Proteomes" id="UP000724584"/>
    </source>
</evidence>
<sequence>MGPVEVLIMNENAPATDSATRRPVHPFFAQNRSTTPVAEKPAVNDAPNLHDNSLVFPSNTTAGGETGKDVTDDIAARSGRRRKADHELNVEDTPLKARPNKRTRNSAGAGDIENHFIKLDSGGGGENRSGPDSSGAGASAESAQLSAHTAVEGGHGIGNGFGAWPFPNEQPIAVKDGSFFEPAAPQAATADPAKPKKMLQFNPKTGTIGSPPKPKESRVPAPEAEIGKKVASKRGRKRASKIVRITYGADQKARVRLGEMINAILYGKAQDPRANAQPPPTSNNKKQSPKATETLAPKSANATTHPFFLGQSKISDPAAADSKPKKRSSSPTSARTKHYCATPCSPRKPRVGPSSKVPLPQFGVKSLGLKFPGAKLPAWPWQGMVHIRGDQNEIPGIGTDALPLAFRKSKGNAVKMLPSESVINLVADSMQLSSMAKAVKNIDTDTFIPPPPELRLPQKHFESGSKLQSRILPELRTFQPSLQPTQDTYGSMRAPPQLARLFASISSSLSAFDMAQCEMSNWVQKYAPITATEVLQPGREIFFLRDWLQALMVQAVDTGSAVDIDKAKAGSKSKSAGTGKKKRRKKLDGFIVSSEDESYEWYDESEDEGDWAPSGNRGILRKTVIRSGNRARGRGGDKTANALVISGPRGCGKTAAVYAVAKELDFEVFEINASSRRNGKDVLEKIGDMTRNHHVQQHQSSEGPDNQEAATEDGTAKDIKSGKQPTMNAFFTTKPKESKPKLSAKVPAKTSQIEAKKEPAKVQRQSLILLEEVDILYEEDKQFWTTLVTLIAQAKRPFIMACNDETLVPLHTLTLHGIFRLSPPPDDLAIDRLLLIAANEGHSLARGSVEQLYNSRGRDLRATTMDLQYWCQIGVGDRRGGLDWFYPRWPKGVDLDENKEVVRVVSQDTYRAGMNLLGRDPIIDPMLSPRLVEEEVLHQAWDSWGFDLGNWQDTPEMISWAERSEPVIQTPSDRLGALYAYDDLAEAMSAADVCSSRSFAAFKEESMDTTQPDLPAKARDDFVLGITHLETPVITHYNSLSTCIASTIKSLSRSLLEPQAERLGKQAVPTLRPLEETHAARRLQESFTSTLPSAPAINRMDFAFAFDPIAAPDTSPLQLASYLEPSVFDRTLKLITLDVAPYVRSIVAYESRLQKQRVRMSSLVSEGGKGGQGSKRMRTTRAALSALEGGSRSSTRGERWFSADINPYLVAKTAGAGWNDFEVKDLDRSEEPKDTVDSPKTSPDTTPTKAPKRAVLKNRKRKKVLQDEDDVDELGC</sequence>
<organism evidence="1 2">
    <name type="scientific">Chaetomium tenue</name>
    <dbReference type="NCBI Taxonomy" id="1854479"/>
    <lineage>
        <taxon>Eukaryota</taxon>
        <taxon>Fungi</taxon>
        <taxon>Dikarya</taxon>
        <taxon>Ascomycota</taxon>
        <taxon>Pezizomycotina</taxon>
        <taxon>Sordariomycetes</taxon>
        <taxon>Sordariomycetidae</taxon>
        <taxon>Sordariales</taxon>
        <taxon>Chaetomiaceae</taxon>
        <taxon>Chaetomium</taxon>
    </lineage>
</organism>
<name>A0ACB7P3T3_9PEZI</name>
<accession>A0ACB7P3T3</accession>
<proteinExistence type="predicted"/>
<gene>
    <name evidence="1" type="ORF">F5144DRAFT_576160</name>
</gene>
<keyword evidence="2" id="KW-1185">Reference proteome</keyword>
<reference evidence="1 2" key="1">
    <citation type="journal article" date="2021" name="Nat. Commun.">
        <title>Genetic determinants of endophytism in the Arabidopsis root mycobiome.</title>
        <authorList>
            <person name="Mesny F."/>
            <person name="Miyauchi S."/>
            <person name="Thiergart T."/>
            <person name="Pickel B."/>
            <person name="Atanasova L."/>
            <person name="Karlsson M."/>
            <person name="Huettel B."/>
            <person name="Barry K.W."/>
            <person name="Haridas S."/>
            <person name="Chen C."/>
            <person name="Bauer D."/>
            <person name="Andreopoulos W."/>
            <person name="Pangilinan J."/>
            <person name="LaButti K."/>
            <person name="Riley R."/>
            <person name="Lipzen A."/>
            <person name="Clum A."/>
            <person name="Drula E."/>
            <person name="Henrissat B."/>
            <person name="Kohler A."/>
            <person name="Grigoriev I.V."/>
            <person name="Martin F.M."/>
            <person name="Hacquard S."/>
        </authorList>
    </citation>
    <scope>NUCLEOTIDE SEQUENCE [LARGE SCALE GENOMIC DNA]</scope>
    <source>
        <strain evidence="1 2">MPI-SDFR-AT-0079</strain>
    </source>
</reference>
<dbReference type="Proteomes" id="UP000724584">
    <property type="component" value="Unassembled WGS sequence"/>
</dbReference>
<evidence type="ECO:0000313" key="1">
    <source>
        <dbReference type="EMBL" id="KAH6627547.1"/>
    </source>
</evidence>
<protein>
    <submittedName>
        <fullName evidence="1">Uncharacterized protein</fullName>
    </submittedName>
</protein>